<dbReference type="Proteomes" id="UP000580250">
    <property type="component" value="Unassembled WGS sequence"/>
</dbReference>
<dbReference type="Gene3D" id="3.30.230.130">
    <property type="entry name" value="Cullin, Chain C, Domain 2"/>
    <property type="match status" value="1"/>
</dbReference>
<sequence>MLYNKYDSCKINKIAAEIKLPNNQIMSLLQVLCKTNLLIEKDSGNFCLNNEFKSENTKIDLIRAVATTNTGTQRKGGEVQKLKRDVFRESVLETVIVRIMKARKKLKHDDLVSEVTSQLNSRFVVKSRMIKSSIEQLIKEDYLKRSDNDNNLYEYVEAVPEDEE</sequence>
<organism evidence="4 5">
    <name type="scientific">Meloidogyne enterolobii</name>
    <name type="common">Root-knot nematode worm</name>
    <name type="synonym">Meloidogyne mayaguensis</name>
    <dbReference type="NCBI Taxonomy" id="390850"/>
    <lineage>
        <taxon>Eukaryota</taxon>
        <taxon>Metazoa</taxon>
        <taxon>Ecdysozoa</taxon>
        <taxon>Nematoda</taxon>
        <taxon>Chromadorea</taxon>
        <taxon>Rhabditida</taxon>
        <taxon>Tylenchina</taxon>
        <taxon>Tylenchomorpha</taxon>
        <taxon>Tylenchoidea</taxon>
        <taxon>Meloidogynidae</taxon>
        <taxon>Meloidogyninae</taxon>
        <taxon>Meloidogyne</taxon>
    </lineage>
</organism>
<dbReference type="OrthoDB" id="6260715at2759"/>
<keyword evidence="2" id="KW-0832">Ubl conjugation</keyword>
<dbReference type="SUPFAM" id="SSF46785">
    <property type="entry name" value="Winged helix' DNA-binding domain"/>
    <property type="match status" value="1"/>
</dbReference>
<protein>
    <recommendedName>
        <fullName evidence="3">Cullin neddylation domain-containing protein</fullName>
    </recommendedName>
</protein>
<dbReference type="Pfam" id="PF10557">
    <property type="entry name" value="Cullin_Nedd8"/>
    <property type="match status" value="1"/>
</dbReference>
<dbReference type="InterPro" id="IPR036317">
    <property type="entry name" value="Cullin_homology_sf"/>
</dbReference>
<dbReference type="EMBL" id="CAJEWN010000835">
    <property type="protein sequence ID" value="CAD2190789.1"/>
    <property type="molecule type" value="Genomic_DNA"/>
</dbReference>
<dbReference type="PANTHER" id="PTHR11932">
    <property type="entry name" value="CULLIN"/>
    <property type="match status" value="1"/>
</dbReference>
<dbReference type="AlphaFoldDB" id="A0A6V7WUP2"/>
<dbReference type="SMART" id="SM00884">
    <property type="entry name" value="Cullin_Nedd8"/>
    <property type="match status" value="1"/>
</dbReference>
<dbReference type="InterPro" id="IPR045093">
    <property type="entry name" value="Cullin"/>
</dbReference>
<reference evidence="4 5" key="1">
    <citation type="submission" date="2020-08" db="EMBL/GenBank/DDBJ databases">
        <authorList>
            <person name="Koutsovoulos G."/>
            <person name="Danchin GJ E."/>
        </authorList>
    </citation>
    <scope>NUCLEOTIDE SEQUENCE [LARGE SCALE GENOMIC DNA]</scope>
</reference>
<evidence type="ECO:0000259" key="3">
    <source>
        <dbReference type="SMART" id="SM00884"/>
    </source>
</evidence>
<proteinExistence type="predicted"/>
<comment type="caution">
    <text evidence="4">The sequence shown here is derived from an EMBL/GenBank/DDBJ whole genome shotgun (WGS) entry which is preliminary data.</text>
</comment>
<dbReference type="InterPro" id="IPR036390">
    <property type="entry name" value="WH_DNA-bd_sf"/>
</dbReference>
<dbReference type="Gene3D" id="1.10.10.10">
    <property type="entry name" value="Winged helix-like DNA-binding domain superfamily/Winged helix DNA-binding domain"/>
    <property type="match status" value="1"/>
</dbReference>
<dbReference type="InterPro" id="IPR019559">
    <property type="entry name" value="Cullin_neddylation_domain"/>
</dbReference>
<dbReference type="InterPro" id="IPR036388">
    <property type="entry name" value="WH-like_DNA-bd_sf"/>
</dbReference>
<evidence type="ECO:0000256" key="1">
    <source>
        <dbReference type="ARBA" id="ARBA00022499"/>
    </source>
</evidence>
<feature type="domain" description="Cullin neddylation" evidence="3">
    <location>
        <begin position="86"/>
        <end position="151"/>
    </location>
</feature>
<accession>A0A6V7WUP2</accession>
<name>A0A6V7WUP2_MELEN</name>
<gene>
    <name evidence="4" type="ORF">MENT_LOCUS43606</name>
</gene>
<keyword evidence="1" id="KW-1017">Isopeptide bond</keyword>
<evidence type="ECO:0000313" key="4">
    <source>
        <dbReference type="EMBL" id="CAD2190789.1"/>
    </source>
</evidence>
<dbReference type="SUPFAM" id="SSF75632">
    <property type="entry name" value="Cullin homology domain"/>
    <property type="match status" value="1"/>
</dbReference>
<evidence type="ECO:0000256" key="2">
    <source>
        <dbReference type="ARBA" id="ARBA00022843"/>
    </source>
</evidence>
<dbReference type="FunFam" id="1.10.10.10:FF:000014">
    <property type="entry name" value="Cullin 1"/>
    <property type="match status" value="1"/>
</dbReference>
<evidence type="ECO:0000313" key="5">
    <source>
        <dbReference type="Proteomes" id="UP000580250"/>
    </source>
</evidence>